<dbReference type="OrthoDB" id="9900919at2"/>
<keyword evidence="3" id="KW-1185">Reference proteome</keyword>
<protein>
    <submittedName>
        <fullName evidence="2">Uncharacterized protein</fullName>
    </submittedName>
</protein>
<proteinExistence type="predicted"/>
<evidence type="ECO:0000313" key="2">
    <source>
        <dbReference type="EMBL" id="TWU07867.1"/>
    </source>
</evidence>
<evidence type="ECO:0000313" key="3">
    <source>
        <dbReference type="Proteomes" id="UP000320176"/>
    </source>
</evidence>
<feature type="transmembrane region" description="Helical" evidence="1">
    <location>
        <begin position="6"/>
        <end position="23"/>
    </location>
</feature>
<gene>
    <name evidence="2" type="ORF">Pla52n_04430</name>
</gene>
<dbReference type="RefSeq" id="WP_146518013.1">
    <property type="nucleotide sequence ID" value="NZ_CP151726.1"/>
</dbReference>
<dbReference type="EMBL" id="SJPN01000001">
    <property type="protein sequence ID" value="TWU07867.1"/>
    <property type="molecule type" value="Genomic_DNA"/>
</dbReference>
<keyword evidence="1" id="KW-1133">Transmembrane helix</keyword>
<keyword evidence="1" id="KW-0472">Membrane</keyword>
<reference evidence="2 3" key="1">
    <citation type="submission" date="2019-02" db="EMBL/GenBank/DDBJ databases">
        <title>Deep-cultivation of Planctomycetes and their phenomic and genomic characterization uncovers novel biology.</title>
        <authorList>
            <person name="Wiegand S."/>
            <person name="Jogler M."/>
            <person name="Boedeker C."/>
            <person name="Pinto D."/>
            <person name="Vollmers J."/>
            <person name="Rivas-Marin E."/>
            <person name="Kohn T."/>
            <person name="Peeters S.H."/>
            <person name="Heuer A."/>
            <person name="Rast P."/>
            <person name="Oberbeckmann S."/>
            <person name="Bunk B."/>
            <person name="Jeske O."/>
            <person name="Meyerdierks A."/>
            <person name="Storesund J.E."/>
            <person name="Kallscheuer N."/>
            <person name="Luecker S."/>
            <person name="Lage O.M."/>
            <person name="Pohl T."/>
            <person name="Merkel B.J."/>
            <person name="Hornburger P."/>
            <person name="Mueller R.-W."/>
            <person name="Bruemmer F."/>
            <person name="Labrenz M."/>
            <person name="Spormann A.M."/>
            <person name="Op Den Camp H."/>
            <person name="Overmann J."/>
            <person name="Amann R."/>
            <person name="Jetten M.S.M."/>
            <person name="Mascher T."/>
            <person name="Medema M.H."/>
            <person name="Devos D.P."/>
            <person name="Kaster A.-K."/>
            <person name="Ovreas L."/>
            <person name="Rohde M."/>
            <person name="Galperin M.Y."/>
            <person name="Jogler C."/>
        </authorList>
    </citation>
    <scope>NUCLEOTIDE SEQUENCE [LARGE SCALE GENOMIC DNA]</scope>
    <source>
        <strain evidence="2 3">Pla52n</strain>
    </source>
</reference>
<accession>A0A5C6B7T4</accession>
<comment type="caution">
    <text evidence="2">The sequence shown here is derived from an EMBL/GenBank/DDBJ whole genome shotgun (WGS) entry which is preliminary data.</text>
</comment>
<sequence length="83" mass="9321">MNTWTIVLVSIGIVSIAVSLANLRHSPTNTDLFAVSKSMSDDSIGKRLNERRTRIDAKLGVQFGAAFVFMGLLWQAFLYLFWI</sequence>
<keyword evidence="1" id="KW-0812">Transmembrane</keyword>
<dbReference type="AlphaFoldDB" id="A0A5C6B7T4"/>
<evidence type="ECO:0000256" key="1">
    <source>
        <dbReference type="SAM" id="Phobius"/>
    </source>
</evidence>
<name>A0A5C6B7T4_9BACT</name>
<dbReference type="Proteomes" id="UP000320176">
    <property type="component" value="Unassembled WGS sequence"/>
</dbReference>
<feature type="transmembrane region" description="Helical" evidence="1">
    <location>
        <begin position="59"/>
        <end position="82"/>
    </location>
</feature>
<organism evidence="2 3">
    <name type="scientific">Stieleria varia</name>
    <dbReference type="NCBI Taxonomy" id="2528005"/>
    <lineage>
        <taxon>Bacteria</taxon>
        <taxon>Pseudomonadati</taxon>
        <taxon>Planctomycetota</taxon>
        <taxon>Planctomycetia</taxon>
        <taxon>Pirellulales</taxon>
        <taxon>Pirellulaceae</taxon>
        <taxon>Stieleria</taxon>
    </lineage>
</organism>